<dbReference type="RefSeq" id="YP_010059082.1">
    <property type="nucleotide sequence ID" value="NC_054724.1"/>
</dbReference>
<evidence type="ECO:0000313" key="2">
    <source>
        <dbReference type="Proteomes" id="UP000241290"/>
    </source>
</evidence>
<accession>A0A2P1JXC8</accession>
<protein>
    <submittedName>
        <fullName evidence="1">Minor tail protein</fullName>
    </submittedName>
</protein>
<reference evidence="2" key="1">
    <citation type="submission" date="2018-02" db="EMBL/GenBank/DDBJ databases">
        <authorList>
            <person name="Cohen D.B."/>
            <person name="Kent A.D."/>
        </authorList>
    </citation>
    <scope>NUCLEOTIDE SEQUENCE [LARGE SCALE GENOMIC DNA]</scope>
</reference>
<evidence type="ECO:0000313" key="1">
    <source>
        <dbReference type="EMBL" id="AVO24999.1"/>
    </source>
</evidence>
<organism evidence="1 2">
    <name type="scientific">Rhodococcus phage Finch</name>
    <dbReference type="NCBI Taxonomy" id="2094144"/>
    <lineage>
        <taxon>Viruses</taxon>
        <taxon>Duplodnaviria</taxon>
        <taxon>Heunggongvirae</taxon>
        <taxon>Uroviricota</taxon>
        <taxon>Caudoviricetes</taxon>
        <taxon>Finchvirus</taxon>
        <taxon>Finchvirus finch</taxon>
    </lineage>
</organism>
<name>A0A2P1JXC8_9CAUD</name>
<dbReference type="KEGG" id="vg:64766313"/>
<keyword evidence="2" id="KW-1185">Reference proteome</keyword>
<dbReference type="GeneID" id="64766313"/>
<sequence length="1093" mass="121353">MAGLFFEFHFPLALKTLIENLLNFKNFDPQNPTTPIDTSIREWYSQPRTSTDTTTEVVTINFKLPLSVSEFSGEFTRTSSRIEIWYKDRSNNWLQMRDRQRVPLALNLSGSSVADWYKYTSVVYPIVAKSVQVRITRTPDPDLASRPYSVGARNVLIKRNVYERNQGVQYLEEEQDVLGNVISKYIKDWDASKAVDGDATSYWKSAPQPDPQAVVSMYLDVRAQDGAPQSIDRIYIDPVHSGQHLNIYHSTDETVADRKLSPIQVLPDLDENTDWRAGRGRWDISGITSLPSVYSFTGNWGPQDKTPAWFGVEWSPDFEPLNGPSLNPVLLSITPDSASTAAYTPEVKYDVAAGQFVLTFRKPSASPVSFAAPLSKAFLPEEPVRLVVGWDYTPARVIIKAVNRAGETLAYIESGAEGLLPELISFDGTLSFSRFRGLLTATVLKLQSYTGNAPAFLANPTTYVSPDPVLPDAQGNIPPSSLDSAIYAADWTQQEHGVGGVDHTEFSSKTWIPVWRNFTAEKGTIFLPQMVSTKYLKLEFTNLTEEPYPIYESGIEVSYKVFPISVQQVATTGPRLVTGSEVGGLLGMANLNGVKSINWFSPSSVLGAIGAVVTPQYEPVRIDTGPGYVTNTLPNMKDGAIIKQYQAELSSKAVYRREVLDPFVLAQNEYYTTIKGEGLMKLQPYANIPWDEIYAANPGAIATNKQLGALPVRGSDWWLFPGQELKIPANVMERLTSTSTVTERRATLESRVRFTTTAVHRYEMRTLKRDAALAYFAGVREVVPMVASYIFGQDKDAFDFPFYTPEQWVFNNIRTTANGPVTVETPGTSATMFFNFQTRSTFAKVAAQFRDSGLIRSDAMWASDSSDNLAPGVSIIPANLDGSAWLDTFVEWNDEQIPWGAPRGVVAVNLDGDRRYQGRRVLRFNRAPGAGEAGISNRQVTNFVPGGLFRLGTVIYKPFDNNNIILLRLVRKSDGVIIYETPVKVTAGRWTDFTTELVEIPAGTQEFEAQLVLTGDAEDTLYVSDLYTEISHVRYFMRVGGSSEFLHEVTDLRYKNSAAVVAAKPVTECSITVSILSPKGFCYGATFVPAYLQ</sequence>
<gene>
    <name evidence="1" type="primary">60</name>
    <name evidence="1" type="ORF">SEA_FINCH_60</name>
</gene>
<proteinExistence type="predicted"/>
<dbReference type="Proteomes" id="UP000241290">
    <property type="component" value="Genome"/>
</dbReference>
<dbReference type="EMBL" id="MG962366">
    <property type="protein sequence ID" value="AVO24999.1"/>
    <property type="molecule type" value="Genomic_DNA"/>
</dbReference>